<accession>A0ABV7Z410</accession>
<evidence type="ECO:0000256" key="7">
    <source>
        <dbReference type="ARBA" id="ARBA00022670"/>
    </source>
</evidence>
<dbReference type="InterPro" id="IPR027268">
    <property type="entry name" value="Peptidase_M4/M1_CTD_sf"/>
</dbReference>
<feature type="signal peptide" evidence="12">
    <location>
        <begin position="1"/>
        <end position="20"/>
    </location>
</feature>
<dbReference type="InterPro" id="IPR050344">
    <property type="entry name" value="Peptidase_M1_aminopeptidases"/>
</dbReference>
<feature type="domain" description="Peptidase M1 membrane alanine aminopeptidase" evidence="13">
    <location>
        <begin position="320"/>
        <end position="465"/>
    </location>
</feature>
<protein>
    <recommendedName>
        <fullName evidence="5">Aminopeptidase N</fullName>
        <ecNumber evidence="4">3.4.11.2</ecNumber>
    </recommendedName>
</protein>
<evidence type="ECO:0000256" key="11">
    <source>
        <dbReference type="ARBA" id="ARBA00023049"/>
    </source>
</evidence>
<dbReference type="NCBIfam" id="TIGR04183">
    <property type="entry name" value="Por_Secre_tail"/>
    <property type="match status" value="1"/>
</dbReference>
<dbReference type="SUPFAM" id="SSF55486">
    <property type="entry name" value="Metalloproteases ('zincins'), catalytic domain"/>
    <property type="match status" value="1"/>
</dbReference>
<dbReference type="Gene3D" id="2.60.40.1730">
    <property type="entry name" value="tricorn interacting facor f3 domain"/>
    <property type="match status" value="1"/>
</dbReference>
<dbReference type="EC" id="3.4.11.2" evidence="4"/>
<dbReference type="GO" id="GO:0004177">
    <property type="term" value="F:aminopeptidase activity"/>
    <property type="evidence" value="ECO:0007669"/>
    <property type="project" value="UniProtKB-KW"/>
</dbReference>
<dbReference type="PRINTS" id="PR00756">
    <property type="entry name" value="ALADIPTASE"/>
</dbReference>
<evidence type="ECO:0000259" key="14">
    <source>
        <dbReference type="Pfam" id="PF17900"/>
    </source>
</evidence>
<feature type="domain" description="Aminopeptidase N-like N-terminal" evidence="14">
    <location>
        <begin position="57"/>
        <end position="232"/>
    </location>
</feature>
<dbReference type="InterPro" id="IPR001930">
    <property type="entry name" value="Peptidase_M1"/>
</dbReference>
<keyword evidence="9" id="KW-0378">Hydrolase</keyword>
<keyword evidence="12" id="KW-0732">Signal</keyword>
<proteinExistence type="inferred from homology"/>
<dbReference type="InterPro" id="IPR042097">
    <property type="entry name" value="Aminopeptidase_N-like_N_sf"/>
</dbReference>
<evidence type="ECO:0000256" key="1">
    <source>
        <dbReference type="ARBA" id="ARBA00000098"/>
    </source>
</evidence>
<sequence>MKHFSILTLFLIVSTRVALAQETGGEWCAHNKAERFKKASSNARIAYPGDQSIDVKYHFLNLKITPETKTINGIVRTYFTANQNLNAVFFDLKSSFKVDSVVRNSKKLAFTQGNNKLNITLDKALAKDELANVTIYYVGVPPTSNFGSFEFGIHGAQKAPAIWSLSEPYGAPDWWPCKDDPSDKIDSSTVWITLPSFYTSVSNGRLVGTLKNLDNNTSTYQWKNKHPISHYLISIACSNYTLIQDLLEYKGDSIPIEHYIYPEVLTSNLQTTLAETKPLLAFFTDLFGSYPFHDEKYGHAMCNFGGGMEHQTVSSMGGFTESLIAHEMAHQWFGDKITCKTWSDIFVNEAFASYSEALYDEFKYGKARYQNTLNGHFNRAKTTKEPVYISDPTNENLIFNYALTYGKGAVVLHMLRGVLGDADFFNSLKAYQESEFAYKSATIDDFRNIAEKTSKKNLKYFFDEWIYGTSYPRFQYGWTSLSKTSLKLNISQQKLTTSPEFFKMPVELTLKLKNNTDTTVKVFVDKISSDFEISGLKAEVNSVVFDPNNLILKDVQEVGIITSNAENLPDVTIFPNPNAEILKIDLKGYPASYFEIRNSNGQLIKNFPSVQKEINIKDLSTGKYFLIIKSDSNQKSIPFIKN</sequence>
<organism evidence="16 17">
    <name type="scientific">Lacihabitans lacunae</name>
    <dbReference type="NCBI Taxonomy" id="1028214"/>
    <lineage>
        <taxon>Bacteria</taxon>
        <taxon>Pseudomonadati</taxon>
        <taxon>Bacteroidota</taxon>
        <taxon>Cytophagia</taxon>
        <taxon>Cytophagales</taxon>
        <taxon>Leadbetterellaceae</taxon>
        <taxon>Lacihabitans</taxon>
    </lineage>
</organism>
<dbReference type="InterPro" id="IPR014782">
    <property type="entry name" value="Peptidase_M1_dom"/>
</dbReference>
<evidence type="ECO:0000256" key="8">
    <source>
        <dbReference type="ARBA" id="ARBA00022723"/>
    </source>
</evidence>
<dbReference type="Pfam" id="PF01433">
    <property type="entry name" value="Peptidase_M1"/>
    <property type="match status" value="1"/>
</dbReference>
<reference evidence="17" key="1">
    <citation type="journal article" date="2019" name="Int. J. Syst. Evol. Microbiol.">
        <title>The Global Catalogue of Microorganisms (GCM) 10K type strain sequencing project: providing services to taxonomists for standard genome sequencing and annotation.</title>
        <authorList>
            <consortium name="The Broad Institute Genomics Platform"/>
            <consortium name="The Broad Institute Genome Sequencing Center for Infectious Disease"/>
            <person name="Wu L."/>
            <person name="Ma J."/>
        </authorList>
    </citation>
    <scope>NUCLEOTIDE SEQUENCE [LARGE SCALE GENOMIC DNA]</scope>
    <source>
        <strain evidence="17">CECT 7956</strain>
    </source>
</reference>
<keyword evidence="10" id="KW-0862">Zinc</keyword>
<dbReference type="SUPFAM" id="SSF63737">
    <property type="entry name" value="Leukotriene A4 hydrolase N-terminal domain"/>
    <property type="match status" value="1"/>
</dbReference>
<keyword evidence="17" id="KW-1185">Reference proteome</keyword>
<dbReference type="InterPro" id="IPR045357">
    <property type="entry name" value="Aminopeptidase_N-like_N"/>
</dbReference>
<comment type="cofactor">
    <cofactor evidence="2">
        <name>Zn(2+)</name>
        <dbReference type="ChEBI" id="CHEBI:29105"/>
    </cofactor>
</comment>
<evidence type="ECO:0000256" key="6">
    <source>
        <dbReference type="ARBA" id="ARBA00022438"/>
    </source>
</evidence>
<dbReference type="Proteomes" id="UP001595616">
    <property type="component" value="Unassembled WGS sequence"/>
</dbReference>
<dbReference type="Pfam" id="PF17900">
    <property type="entry name" value="Peptidase_M1_N"/>
    <property type="match status" value="1"/>
</dbReference>
<dbReference type="InterPro" id="IPR026444">
    <property type="entry name" value="Secre_tail"/>
</dbReference>
<dbReference type="EMBL" id="JBHRYQ010000001">
    <property type="protein sequence ID" value="MFC3813006.1"/>
    <property type="molecule type" value="Genomic_DNA"/>
</dbReference>
<feature type="chain" id="PRO_5045809449" description="Aminopeptidase N" evidence="12">
    <location>
        <begin position="21"/>
        <end position="642"/>
    </location>
</feature>
<evidence type="ECO:0000256" key="3">
    <source>
        <dbReference type="ARBA" id="ARBA00010136"/>
    </source>
</evidence>
<keyword evidence="7" id="KW-0645">Protease</keyword>
<comment type="caution">
    <text evidence="16">The sequence shown here is derived from an EMBL/GenBank/DDBJ whole genome shotgun (WGS) entry which is preliminary data.</text>
</comment>
<keyword evidence="11" id="KW-0482">Metalloprotease</keyword>
<evidence type="ECO:0000313" key="16">
    <source>
        <dbReference type="EMBL" id="MFC3813006.1"/>
    </source>
</evidence>
<evidence type="ECO:0000256" key="4">
    <source>
        <dbReference type="ARBA" id="ARBA00012564"/>
    </source>
</evidence>
<dbReference type="CDD" id="cd09603">
    <property type="entry name" value="M1_APN_like"/>
    <property type="match status" value="1"/>
</dbReference>
<evidence type="ECO:0000256" key="2">
    <source>
        <dbReference type="ARBA" id="ARBA00001947"/>
    </source>
</evidence>
<dbReference type="Gene3D" id="1.10.390.10">
    <property type="entry name" value="Neutral Protease Domain 2"/>
    <property type="match status" value="1"/>
</dbReference>
<comment type="similarity">
    <text evidence="3">Belongs to the peptidase M1 family.</text>
</comment>
<gene>
    <name evidence="16" type="ORF">ACFOOI_20245</name>
</gene>
<dbReference type="Pfam" id="PF18962">
    <property type="entry name" value="Por_Secre_tail"/>
    <property type="match status" value="1"/>
</dbReference>
<evidence type="ECO:0000259" key="15">
    <source>
        <dbReference type="Pfam" id="PF18962"/>
    </source>
</evidence>
<comment type="catalytic activity">
    <reaction evidence="1">
        <text>Release of an N-terminal amino acid, Xaa-|-Yaa- from a peptide, amide or arylamide. Xaa is preferably Ala, but may be most amino acids including Pro (slow action). When a terminal hydrophobic residue is followed by a prolyl residue, the two may be released as an intact Xaa-Pro dipeptide.</text>
        <dbReference type="EC" id="3.4.11.2"/>
    </reaction>
</comment>
<evidence type="ECO:0000256" key="5">
    <source>
        <dbReference type="ARBA" id="ARBA00015611"/>
    </source>
</evidence>
<dbReference type="PANTHER" id="PTHR11533:SF174">
    <property type="entry name" value="PUROMYCIN-SENSITIVE AMINOPEPTIDASE-RELATED"/>
    <property type="match status" value="1"/>
</dbReference>
<dbReference type="PANTHER" id="PTHR11533">
    <property type="entry name" value="PROTEASE M1 ZINC METALLOPROTEASE"/>
    <property type="match status" value="1"/>
</dbReference>
<dbReference type="RefSeq" id="WP_379839912.1">
    <property type="nucleotide sequence ID" value="NZ_JBHRYQ010000001.1"/>
</dbReference>
<evidence type="ECO:0000259" key="13">
    <source>
        <dbReference type="Pfam" id="PF01433"/>
    </source>
</evidence>
<evidence type="ECO:0000256" key="12">
    <source>
        <dbReference type="SAM" id="SignalP"/>
    </source>
</evidence>
<evidence type="ECO:0000256" key="9">
    <source>
        <dbReference type="ARBA" id="ARBA00022801"/>
    </source>
</evidence>
<keyword evidence="6 16" id="KW-0031">Aminopeptidase</keyword>
<evidence type="ECO:0000256" key="10">
    <source>
        <dbReference type="ARBA" id="ARBA00022833"/>
    </source>
</evidence>
<name>A0ABV7Z410_9BACT</name>
<evidence type="ECO:0000313" key="17">
    <source>
        <dbReference type="Proteomes" id="UP001595616"/>
    </source>
</evidence>
<feature type="domain" description="Secretion system C-terminal sorting" evidence="15">
    <location>
        <begin position="573"/>
        <end position="635"/>
    </location>
</feature>
<keyword evidence="8" id="KW-0479">Metal-binding</keyword>